<proteinExistence type="predicted"/>
<reference evidence="2" key="1">
    <citation type="submission" date="2022-03" db="EMBL/GenBank/DDBJ databases">
        <title>Complete genome sequence of Caldinitratiruptor microaerophilus.</title>
        <authorList>
            <person name="Mukaiyama R."/>
            <person name="Nishiyama T."/>
            <person name="Ueda K."/>
        </authorList>
    </citation>
    <scope>NUCLEOTIDE SEQUENCE</scope>
    <source>
        <strain evidence="2">JCM 16183</strain>
    </source>
</reference>
<accession>A0AA35CLF6</accession>
<gene>
    <name evidence="2" type="ORF">caldi_23870</name>
</gene>
<dbReference type="KEGG" id="cmic:caldi_23870"/>
<evidence type="ECO:0000313" key="2">
    <source>
        <dbReference type="EMBL" id="BDG61297.1"/>
    </source>
</evidence>
<feature type="transmembrane region" description="Helical" evidence="1">
    <location>
        <begin position="109"/>
        <end position="129"/>
    </location>
</feature>
<dbReference type="RefSeq" id="WP_264841955.1">
    <property type="nucleotide sequence ID" value="NZ_AP025628.1"/>
</dbReference>
<dbReference type="EMBL" id="AP025628">
    <property type="protein sequence ID" value="BDG61297.1"/>
    <property type="molecule type" value="Genomic_DNA"/>
</dbReference>
<sequence length="170" mass="19099">MELSVRETWTVLHGLILGTLFLLAFGGGLAGLWSLRPELVTPEGIRERMGRLVAGTWIMAVTAWLTVFSGTFIVYPWYRAKTPDSPRSLLLANESTKLWHEFGMEWKEHVAWIAPILATAVAYVIWYYGRRLAHEDRVRKVAMVLYSLAFVAAGVAGVFGAFLNKMAPTR</sequence>
<keyword evidence="1" id="KW-0472">Membrane</keyword>
<keyword evidence="3" id="KW-1185">Reference proteome</keyword>
<dbReference type="Proteomes" id="UP001163687">
    <property type="component" value="Chromosome"/>
</dbReference>
<name>A0AA35CLF6_9FIRM</name>
<protein>
    <submittedName>
        <fullName evidence="2">Uncharacterized protein</fullName>
    </submittedName>
</protein>
<evidence type="ECO:0000256" key="1">
    <source>
        <dbReference type="SAM" id="Phobius"/>
    </source>
</evidence>
<organism evidence="2 3">
    <name type="scientific">Caldinitratiruptor microaerophilus</name>
    <dbReference type="NCBI Taxonomy" id="671077"/>
    <lineage>
        <taxon>Bacteria</taxon>
        <taxon>Bacillati</taxon>
        <taxon>Bacillota</taxon>
        <taxon>Clostridia</taxon>
        <taxon>Eubacteriales</taxon>
        <taxon>Symbiobacteriaceae</taxon>
        <taxon>Caldinitratiruptor</taxon>
    </lineage>
</organism>
<feature type="transmembrane region" description="Helical" evidence="1">
    <location>
        <begin position="56"/>
        <end position="78"/>
    </location>
</feature>
<dbReference type="AlphaFoldDB" id="A0AA35CLF6"/>
<evidence type="ECO:0000313" key="3">
    <source>
        <dbReference type="Proteomes" id="UP001163687"/>
    </source>
</evidence>
<keyword evidence="1" id="KW-1133">Transmembrane helix</keyword>
<keyword evidence="1" id="KW-0812">Transmembrane</keyword>
<feature type="transmembrane region" description="Helical" evidence="1">
    <location>
        <begin position="141"/>
        <end position="163"/>
    </location>
</feature>
<feature type="transmembrane region" description="Helical" evidence="1">
    <location>
        <begin position="12"/>
        <end position="35"/>
    </location>
</feature>